<dbReference type="SUPFAM" id="SSF55874">
    <property type="entry name" value="ATPase domain of HSP90 chaperone/DNA topoisomerase II/histidine kinase"/>
    <property type="match status" value="1"/>
</dbReference>
<evidence type="ECO:0000259" key="8">
    <source>
        <dbReference type="PROSITE" id="PS50112"/>
    </source>
</evidence>
<dbReference type="InterPro" id="IPR000700">
    <property type="entry name" value="PAS-assoc_C"/>
</dbReference>
<evidence type="ECO:0000256" key="1">
    <source>
        <dbReference type="ARBA" id="ARBA00000085"/>
    </source>
</evidence>
<evidence type="ECO:0000256" key="4">
    <source>
        <dbReference type="ARBA" id="ARBA00022679"/>
    </source>
</evidence>
<dbReference type="NCBIfam" id="TIGR00229">
    <property type="entry name" value="sensory_box"/>
    <property type="match status" value="2"/>
</dbReference>
<dbReference type="RefSeq" id="WP_151894943.1">
    <property type="nucleotide sequence ID" value="NZ_BKCF01000005.1"/>
</dbReference>
<dbReference type="Pfam" id="PF00989">
    <property type="entry name" value="PAS"/>
    <property type="match status" value="2"/>
</dbReference>
<evidence type="ECO:0000256" key="5">
    <source>
        <dbReference type="ARBA" id="ARBA00022777"/>
    </source>
</evidence>
<evidence type="ECO:0000259" key="7">
    <source>
        <dbReference type="PROSITE" id="PS50109"/>
    </source>
</evidence>
<dbReference type="Pfam" id="PF00512">
    <property type="entry name" value="HisKA"/>
    <property type="match status" value="1"/>
</dbReference>
<dbReference type="SUPFAM" id="SSF55785">
    <property type="entry name" value="PYP-like sensor domain (PAS domain)"/>
    <property type="match status" value="4"/>
</dbReference>
<dbReference type="PANTHER" id="PTHR43304">
    <property type="entry name" value="PHYTOCHROME-LIKE PROTEIN CPH1"/>
    <property type="match status" value="1"/>
</dbReference>
<name>A0A5J4G2Q4_9FLAO</name>
<dbReference type="PROSITE" id="PS50113">
    <property type="entry name" value="PAC"/>
    <property type="match status" value="2"/>
</dbReference>
<evidence type="ECO:0000256" key="6">
    <source>
        <dbReference type="SAM" id="Coils"/>
    </source>
</evidence>
<accession>A0A5J4G2Q4</accession>
<evidence type="ECO:0000313" key="10">
    <source>
        <dbReference type="EMBL" id="GEQ87026.1"/>
    </source>
</evidence>
<dbReference type="OrthoDB" id="9781208at2"/>
<dbReference type="SMART" id="SM00388">
    <property type="entry name" value="HisKA"/>
    <property type="match status" value="1"/>
</dbReference>
<dbReference type="InterPro" id="IPR035965">
    <property type="entry name" value="PAS-like_dom_sf"/>
</dbReference>
<dbReference type="PANTHER" id="PTHR43304:SF1">
    <property type="entry name" value="PAC DOMAIN-CONTAINING PROTEIN"/>
    <property type="match status" value="1"/>
</dbReference>
<dbReference type="InterPro" id="IPR000014">
    <property type="entry name" value="PAS"/>
</dbReference>
<keyword evidence="5 10" id="KW-0418">Kinase</keyword>
<keyword evidence="3" id="KW-0597">Phosphoprotein</keyword>
<gene>
    <name evidence="10" type="ORF">ULMS_25340</name>
</gene>
<organism evidence="10 11">
    <name type="scientific">Patiriisocius marinistellae</name>
    <dbReference type="NCBI Taxonomy" id="2494560"/>
    <lineage>
        <taxon>Bacteria</taxon>
        <taxon>Pseudomonadati</taxon>
        <taxon>Bacteroidota</taxon>
        <taxon>Flavobacteriia</taxon>
        <taxon>Flavobacteriales</taxon>
        <taxon>Flavobacteriaceae</taxon>
        <taxon>Patiriisocius</taxon>
    </lineage>
</organism>
<dbReference type="PROSITE" id="PS50109">
    <property type="entry name" value="HIS_KIN"/>
    <property type="match status" value="1"/>
</dbReference>
<dbReference type="AlphaFoldDB" id="A0A5J4G2Q4"/>
<dbReference type="PROSITE" id="PS50112">
    <property type="entry name" value="PAS"/>
    <property type="match status" value="1"/>
</dbReference>
<evidence type="ECO:0000259" key="9">
    <source>
        <dbReference type="PROSITE" id="PS50113"/>
    </source>
</evidence>
<dbReference type="SMART" id="SM00086">
    <property type="entry name" value="PAC"/>
    <property type="match status" value="2"/>
</dbReference>
<keyword evidence="4" id="KW-0808">Transferase</keyword>
<comment type="caution">
    <text evidence="10">The sequence shown here is derived from an EMBL/GenBank/DDBJ whole genome shotgun (WGS) entry which is preliminary data.</text>
</comment>
<dbReference type="Pfam" id="PF02518">
    <property type="entry name" value="HATPase_c"/>
    <property type="match status" value="1"/>
</dbReference>
<keyword evidence="11" id="KW-1185">Reference proteome</keyword>
<proteinExistence type="predicted"/>
<dbReference type="InterPro" id="IPR005467">
    <property type="entry name" value="His_kinase_dom"/>
</dbReference>
<dbReference type="InterPro" id="IPR052162">
    <property type="entry name" value="Sensor_kinase/Photoreceptor"/>
</dbReference>
<evidence type="ECO:0000313" key="11">
    <source>
        <dbReference type="Proteomes" id="UP000326994"/>
    </source>
</evidence>
<dbReference type="EC" id="2.7.13.3" evidence="2"/>
<feature type="domain" description="PAC" evidence="9">
    <location>
        <begin position="127"/>
        <end position="179"/>
    </location>
</feature>
<dbReference type="InterPro" id="IPR003594">
    <property type="entry name" value="HATPase_dom"/>
</dbReference>
<reference evidence="10 11" key="1">
    <citation type="submission" date="2019-08" db="EMBL/GenBank/DDBJ databases">
        <title>Ulvibacter marinistellae sp. nov., isolated from a starfish, Patiria pectinifera.</title>
        <authorList>
            <person name="Kawano K."/>
            <person name="Ushijima N."/>
            <person name="Kihara M."/>
            <person name="Itoh H."/>
        </authorList>
    </citation>
    <scope>NUCLEOTIDE SEQUENCE [LARGE SCALE GENOMIC DNA]</scope>
    <source>
        <strain evidence="10 11">KK4</strain>
    </source>
</reference>
<feature type="coiled-coil region" evidence="6">
    <location>
        <begin position="554"/>
        <end position="581"/>
    </location>
</feature>
<dbReference type="SUPFAM" id="SSF47384">
    <property type="entry name" value="Homodimeric domain of signal transducing histidine kinase"/>
    <property type="match status" value="1"/>
</dbReference>
<dbReference type="CDD" id="cd00130">
    <property type="entry name" value="PAS"/>
    <property type="match status" value="2"/>
</dbReference>
<evidence type="ECO:0000256" key="3">
    <source>
        <dbReference type="ARBA" id="ARBA00022553"/>
    </source>
</evidence>
<feature type="domain" description="Histidine kinase" evidence="7">
    <location>
        <begin position="581"/>
        <end position="788"/>
    </location>
</feature>
<dbReference type="PRINTS" id="PR00344">
    <property type="entry name" value="BCTRLSENSOR"/>
</dbReference>
<dbReference type="SMART" id="SM00091">
    <property type="entry name" value="PAS"/>
    <property type="match status" value="3"/>
</dbReference>
<dbReference type="InterPro" id="IPR001610">
    <property type="entry name" value="PAC"/>
</dbReference>
<dbReference type="GO" id="GO:0006355">
    <property type="term" value="P:regulation of DNA-templated transcription"/>
    <property type="evidence" value="ECO:0007669"/>
    <property type="project" value="InterPro"/>
</dbReference>
<dbReference type="InterPro" id="IPR036097">
    <property type="entry name" value="HisK_dim/P_sf"/>
</dbReference>
<evidence type="ECO:0000256" key="2">
    <source>
        <dbReference type="ARBA" id="ARBA00012438"/>
    </source>
</evidence>
<protein>
    <recommendedName>
        <fullName evidence="2">histidine kinase</fullName>
        <ecNumber evidence="2">2.7.13.3</ecNumber>
    </recommendedName>
</protein>
<dbReference type="Gene3D" id="3.30.450.20">
    <property type="entry name" value="PAS domain"/>
    <property type="match status" value="4"/>
</dbReference>
<feature type="domain" description="PAC" evidence="9">
    <location>
        <begin position="511"/>
        <end position="563"/>
    </location>
</feature>
<feature type="domain" description="PAS" evidence="8">
    <location>
        <begin position="438"/>
        <end position="509"/>
    </location>
</feature>
<dbReference type="Gene3D" id="1.10.287.130">
    <property type="match status" value="1"/>
</dbReference>
<dbReference type="GO" id="GO:0000155">
    <property type="term" value="F:phosphorelay sensor kinase activity"/>
    <property type="evidence" value="ECO:0007669"/>
    <property type="project" value="InterPro"/>
</dbReference>
<dbReference type="Gene3D" id="3.30.565.10">
    <property type="entry name" value="Histidine kinase-like ATPase, C-terminal domain"/>
    <property type="match status" value="1"/>
</dbReference>
<dbReference type="FunFam" id="3.30.565.10:FF:000006">
    <property type="entry name" value="Sensor histidine kinase WalK"/>
    <property type="match status" value="1"/>
</dbReference>
<dbReference type="EMBL" id="BKCF01000005">
    <property type="protein sequence ID" value="GEQ87026.1"/>
    <property type="molecule type" value="Genomic_DNA"/>
</dbReference>
<dbReference type="Pfam" id="PF13426">
    <property type="entry name" value="PAS_9"/>
    <property type="match status" value="1"/>
</dbReference>
<feature type="coiled-coil region" evidence="6">
    <location>
        <begin position="6"/>
        <end position="54"/>
    </location>
</feature>
<dbReference type="Proteomes" id="UP000326994">
    <property type="component" value="Unassembled WGS sequence"/>
</dbReference>
<comment type="catalytic activity">
    <reaction evidence="1">
        <text>ATP + protein L-histidine = ADP + protein N-phospho-L-histidine.</text>
        <dbReference type="EC" id="2.7.13.3"/>
    </reaction>
</comment>
<dbReference type="CDD" id="cd00082">
    <property type="entry name" value="HisKA"/>
    <property type="match status" value="1"/>
</dbReference>
<dbReference type="InterPro" id="IPR003661">
    <property type="entry name" value="HisK_dim/P_dom"/>
</dbReference>
<keyword evidence="6" id="KW-0175">Coiled coil</keyword>
<dbReference type="InterPro" id="IPR013767">
    <property type="entry name" value="PAS_fold"/>
</dbReference>
<dbReference type="SMART" id="SM00387">
    <property type="entry name" value="HATPase_c"/>
    <property type="match status" value="1"/>
</dbReference>
<dbReference type="InterPro" id="IPR004358">
    <property type="entry name" value="Sig_transdc_His_kin-like_C"/>
</dbReference>
<sequence>MSKDKVNILERALEREKLARKEAEKILESKAFELYELTDKLKESNNVLESLLAKKDLELKGVFKNIVDAYCVMDLYGNVLEMNDATFELLECKSKSDPIQLSNFVHKNDIVPTFEAFYLIREKGALKDFNVRIITKNNNVKQLHINASVIYNQKGKPIAIQGIARDITHERKLQLNRIESESRLKALIGNLDSGILLEDEHREIVLANKKLCDLFKISDLPEKLIGKNCGRFAHESKYAFKNPEKFITKIDTLIKNRKETLSEELHTVDGRILQRDYIPIFNDKMYKGHLWSYKDITKEKEAQTLLKESQNRFKNLILNLDSGIFLEDENRVAILTNKKFCEQFYMPNPPEFYEGVDCSNGAEESKSLFFEPESFVSRYKEIISKREPVTREEVKLVDGKILERNFTPIFEKDDFKGHLWSFNDVTLEKKYNKNLEVEKQKYSSIIANMNLGLIEVDTNNIIVMVNQSFATITGYEEKELIGMESINVLIPEEEQETVNEIAEQTRNGNSDSNEIRIKTKNGSFRSLLVSSAPNYNHQGKVTGSIGVILDISNTKELQRQKEELLKNLEISNNELQEYAHIVSHDLKSPLRSIFALVSWLKEDNLDKLGNNSLQNISLIESTLEKMEQLISDILHYSSVTSEQKIIKPVDLNIVIKNLKEILYFPSHIEFKVLNKLPIIKGDETRLQQLFQNLISNAIRYIDKENGIIQIDFIETEKYYQFSVIDNGIGISKEHYDKIFKIFQSLNDNKESSGIGLSIVKKIVDLYKGNIWLESVVDEGTTFYFTLEK</sequence>
<dbReference type="InterPro" id="IPR036890">
    <property type="entry name" value="HATPase_C_sf"/>
</dbReference>